<comment type="caution">
    <text evidence="2">The sequence shown here is derived from an EMBL/GenBank/DDBJ whole genome shotgun (WGS) entry which is preliminary data.</text>
</comment>
<protein>
    <submittedName>
        <fullName evidence="2">Uncharacterized protein</fullName>
    </submittedName>
</protein>
<reference evidence="2 3" key="1">
    <citation type="journal article" date="2019" name="Int. J. Syst. Evol. Microbiol.">
        <title>The Global Catalogue of Microorganisms (GCM) 10K type strain sequencing project: providing services to taxonomists for standard genome sequencing and annotation.</title>
        <authorList>
            <consortium name="The Broad Institute Genomics Platform"/>
            <consortium name="The Broad Institute Genome Sequencing Center for Infectious Disease"/>
            <person name="Wu L."/>
            <person name="Ma J."/>
        </authorList>
    </citation>
    <scope>NUCLEOTIDE SEQUENCE [LARGE SCALE GENOMIC DNA]</scope>
    <source>
        <strain evidence="2 3">JCM 13008</strain>
    </source>
</reference>
<dbReference type="Proteomes" id="UP001501581">
    <property type="component" value="Unassembled WGS sequence"/>
</dbReference>
<name>A0ABN1TPR4_9ACTN</name>
<organism evidence="2 3">
    <name type="scientific">Nocardioides dubius</name>
    <dbReference type="NCBI Taxonomy" id="317019"/>
    <lineage>
        <taxon>Bacteria</taxon>
        <taxon>Bacillati</taxon>
        <taxon>Actinomycetota</taxon>
        <taxon>Actinomycetes</taxon>
        <taxon>Propionibacteriales</taxon>
        <taxon>Nocardioidaceae</taxon>
        <taxon>Nocardioides</taxon>
    </lineage>
</organism>
<feature type="coiled-coil region" evidence="1">
    <location>
        <begin position="23"/>
        <end position="57"/>
    </location>
</feature>
<evidence type="ECO:0000313" key="2">
    <source>
        <dbReference type="EMBL" id="GAA1093352.1"/>
    </source>
</evidence>
<keyword evidence="3" id="KW-1185">Reference proteome</keyword>
<evidence type="ECO:0000256" key="1">
    <source>
        <dbReference type="SAM" id="Coils"/>
    </source>
</evidence>
<keyword evidence="1" id="KW-0175">Coiled coil</keyword>
<evidence type="ECO:0000313" key="3">
    <source>
        <dbReference type="Proteomes" id="UP001501581"/>
    </source>
</evidence>
<dbReference type="EMBL" id="BAAALG010000002">
    <property type="protein sequence ID" value="GAA1093352.1"/>
    <property type="molecule type" value="Genomic_DNA"/>
</dbReference>
<accession>A0ABN1TPR4</accession>
<proteinExistence type="predicted"/>
<gene>
    <name evidence="2" type="ORF">GCM10009668_05890</name>
</gene>
<sequence>MTIVVLLLGLLAGVLALAVGVLALALRRARREATAEAERTRTEAAELRARVDALAVAMQPVPAVTTEEFVITHLGEADAEDVAPQPTVTRIEGRLFADIVLRESVVKVASFSHGLRRALAPETRNRIRFEMKREVKRSRKQRKVFLRDVRREAAARQRAADARAEGMSA</sequence>
<dbReference type="RefSeq" id="WP_343991186.1">
    <property type="nucleotide sequence ID" value="NZ_BAAALG010000002.1"/>
</dbReference>